<dbReference type="InterPro" id="IPR044929">
    <property type="entry name" value="DNA/RNA_non-sp_Endonuclease_sf"/>
</dbReference>
<dbReference type="SMART" id="SM00477">
    <property type="entry name" value="NUC"/>
    <property type="match status" value="1"/>
</dbReference>
<accession>A0ABS1D1W6</accession>
<evidence type="ECO:0008006" key="5">
    <source>
        <dbReference type="Google" id="ProtNLM"/>
    </source>
</evidence>
<keyword evidence="4" id="KW-1185">Reference proteome</keyword>
<feature type="domain" description="ENPP1-3/EXOG-like endonuclease/phosphodiesterase" evidence="1">
    <location>
        <begin position="465"/>
        <end position="695"/>
    </location>
</feature>
<comment type="caution">
    <text evidence="3">The sequence shown here is derived from an EMBL/GenBank/DDBJ whole genome shotgun (WGS) entry which is preliminary data.</text>
</comment>
<dbReference type="Gene3D" id="2.40.10.10">
    <property type="entry name" value="Trypsin-like serine proteases"/>
    <property type="match status" value="2"/>
</dbReference>
<dbReference type="Gene3D" id="3.40.570.10">
    <property type="entry name" value="Extracellular Endonuclease, subunit A"/>
    <property type="match status" value="1"/>
</dbReference>
<dbReference type="Pfam" id="PF13365">
    <property type="entry name" value="Trypsin_2"/>
    <property type="match status" value="1"/>
</dbReference>
<dbReference type="SUPFAM" id="SSF50494">
    <property type="entry name" value="Trypsin-like serine proteases"/>
    <property type="match status" value="1"/>
</dbReference>
<gene>
    <name evidence="3" type="ORF">CKO45_21625</name>
</gene>
<dbReference type="EMBL" id="NRSG01000216">
    <property type="protein sequence ID" value="MBK1660825.1"/>
    <property type="molecule type" value="Genomic_DNA"/>
</dbReference>
<evidence type="ECO:0000259" key="2">
    <source>
        <dbReference type="SMART" id="SM00892"/>
    </source>
</evidence>
<dbReference type="Proteomes" id="UP000697995">
    <property type="component" value="Unassembled WGS sequence"/>
</dbReference>
<dbReference type="InterPro" id="IPR020821">
    <property type="entry name" value="ENPP1-3/EXOG-like_nuc-like"/>
</dbReference>
<dbReference type="SMART" id="SM00892">
    <property type="entry name" value="Endonuclease_NS"/>
    <property type="match status" value="1"/>
</dbReference>
<dbReference type="Pfam" id="PF01223">
    <property type="entry name" value="Endonuclease_NS"/>
    <property type="match status" value="1"/>
</dbReference>
<dbReference type="InterPro" id="IPR043504">
    <property type="entry name" value="Peptidase_S1_PA_chymotrypsin"/>
</dbReference>
<evidence type="ECO:0000313" key="3">
    <source>
        <dbReference type="EMBL" id="MBK1660825.1"/>
    </source>
</evidence>
<proteinExistence type="predicted"/>
<dbReference type="InterPro" id="IPR040255">
    <property type="entry name" value="Non-specific_endonuclease"/>
</dbReference>
<sequence>MMVGTMLLSNLDPERRLAELERAGTATASGEAPRYSFLTAQGQSATPLEQEALLGTNNLVEMSFLDRCRVVRECIGRIRVQAEGRRGWATGFLIAPGLLLTNQHVFPNGEAVGASRVEFGYWYDVAGQLPRGTEEFALDPASFFVADEELDFAVVAVSARSATGSDIAGRGHLRLIRQTGKVKKGEFVTILQHPDGDPMRIALRENEVTRVEDGESVIWYAADTAHGSSGAPVFNDSLQLVALHASGRIQRDSRGQYARRDGTWAESLEGLSEGDVIWEANVGVRVSRICESLLTLARQRFPTRVTTIEAAMDGGDVLGRTVARLKDPVAAFQPATAPTPEETEAMADRTTQPGAGMIGTALGNDGGGVVVPLRLRVTLEPGAIAVSPAMSPEPSRAALPVLRIEEEAFELRTPVVYDGLEERKGFDSHFLELPGGKSVPVPKVTAAGRKVLAPLLDGSGAELKYRHFSVWMHRERRLALFTAANVDWRKRRKTVEGKSTARKALAGFPPESNFAELWVDDPRIDARHQLPDAFYSEDRGAFDKGHIVRRDDVCWGSTYEEIQMANGDTFHVTNCSPQVKPFNQGAHGEENWGDLEDYIEKATKQDAEKACVFAGPIFGPDDRWFRGKDEAGPARIQIPRRFWKLVVVAGEGGPAAYGFLLEQDVRSITEKEFYVTDEWLGALKPIGEIASLLRGWLDLSAVEACDQHGAVVGS</sequence>
<reference evidence="3 4" key="1">
    <citation type="journal article" date="2020" name="Microorganisms">
        <title>Osmotic Adaptation and Compatible Solute Biosynthesis of Phototrophic Bacteria as Revealed from Genome Analyses.</title>
        <authorList>
            <person name="Imhoff J.F."/>
            <person name="Rahn T."/>
            <person name="Kunzel S."/>
            <person name="Keller A."/>
            <person name="Neulinger S.C."/>
        </authorList>
    </citation>
    <scope>NUCLEOTIDE SEQUENCE [LARGE SCALE GENOMIC DNA]</scope>
    <source>
        <strain evidence="3 4">DSM 15382</strain>
    </source>
</reference>
<dbReference type="SUPFAM" id="SSF54060">
    <property type="entry name" value="His-Me finger endonucleases"/>
    <property type="match status" value="1"/>
</dbReference>
<evidence type="ECO:0000259" key="1">
    <source>
        <dbReference type="SMART" id="SM00477"/>
    </source>
</evidence>
<dbReference type="InterPro" id="IPR044925">
    <property type="entry name" value="His-Me_finger_sf"/>
</dbReference>
<dbReference type="InterPro" id="IPR009003">
    <property type="entry name" value="Peptidase_S1_PA"/>
</dbReference>
<dbReference type="InterPro" id="IPR001604">
    <property type="entry name" value="Endo_G_ENPP1-like_dom"/>
</dbReference>
<name>A0ABS1D1W6_9PROT</name>
<dbReference type="PANTHER" id="PTHR13966">
    <property type="entry name" value="ENDONUCLEASE RELATED"/>
    <property type="match status" value="1"/>
</dbReference>
<protein>
    <recommendedName>
        <fullName evidence="5">Serine protease</fullName>
    </recommendedName>
</protein>
<feature type="domain" description="DNA/RNA non-specific endonuclease/pyrophosphatase/phosphodiesterase" evidence="2">
    <location>
        <begin position="464"/>
        <end position="695"/>
    </location>
</feature>
<dbReference type="PANTHER" id="PTHR13966:SF5">
    <property type="entry name" value="ENDONUCLEASE G, MITOCHONDRIAL"/>
    <property type="match status" value="1"/>
</dbReference>
<organism evidence="3 4">
    <name type="scientific">Paracraurococcus ruber</name>
    <dbReference type="NCBI Taxonomy" id="77675"/>
    <lineage>
        <taxon>Bacteria</taxon>
        <taxon>Pseudomonadati</taxon>
        <taxon>Pseudomonadota</taxon>
        <taxon>Alphaproteobacteria</taxon>
        <taxon>Acetobacterales</taxon>
        <taxon>Roseomonadaceae</taxon>
        <taxon>Paracraurococcus</taxon>
    </lineage>
</organism>
<evidence type="ECO:0000313" key="4">
    <source>
        <dbReference type="Proteomes" id="UP000697995"/>
    </source>
</evidence>